<gene>
    <name evidence="2" type="ORF">ABS362_08500</name>
</gene>
<name>A0ABV1RTZ6_9BACT</name>
<dbReference type="RefSeq" id="WP_350411987.1">
    <property type="nucleotide sequence ID" value="NZ_JBEOKT010000006.1"/>
</dbReference>
<sequence>MALLIIFLLIITLGVCYFCYWLPMRLGNKKLGYFIALTLFSFISYKTYEGFYPSDDFYEKEFIEVTGLELKDMEVVESDASYPDMQGDYCSAALIKLGEKEYQDLLFKIQADTAFNGSEQMGSLPLKNVTNGVKLDFEFKASRGTDASENFFIGFLSDNRTIVIEKCKT</sequence>
<feature type="transmembrane region" description="Helical" evidence="1">
    <location>
        <begin position="6"/>
        <end position="24"/>
    </location>
</feature>
<accession>A0ABV1RTZ6</accession>
<keyword evidence="3" id="KW-1185">Reference proteome</keyword>
<keyword evidence="1" id="KW-0812">Transmembrane</keyword>
<proteinExistence type="predicted"/>
<keyword evidence="1" id="KW-1133">Transmembrane helix</keyword>
<protein>
    <submittedName>
        <fullName evidence="2">Uncharacterized protein</fullName>
    </submittedName>
</protein>
<dbReference type="EMBL" id="JBEOKT010000006">
    <property type="protein sequence ID" value="MER2997585.1"/>
    <property type="molecule type" value="Genomic_DNA"/>
</dbReference>
<evidence type="ECO:0000256" key="1">
    <source>
        <dbReference type="SAM" id="Phobius"/>
    </source>
</evidence>
<dbReference type="Proteomes" id="UP001476807">
    <property type="component" value="Unassembled WGS sequence"/>
</dbReference>
<organism evidence="2 3">
    <name type="scientific">Pontibacter populi</name>
    <dbReference type="NCBI Taxonomy" id="890055"/>
    <lineage>
        <taxon>Bacteria</taxon>
        <taxon>Pseudomonadati</taxon>
        <taxon>Bacteroidota</taxon>
        <taxon>Cytophagia</taxon>
        <taxon>Cytophagales</taxon>
        <taxon>Hymenobacteraceae</taxon>
        <taxon>Pontibacter</taxon>
    </lineage>
</organism>
<comment type="caution">
    <text evidence="2">The sequence shown here is derived from an EMBL/GenBank/DDBJ whole genome shotgun (WGS) entry which is preliminary data.</text>
</comment>
<evidence type="ECO:0000313" key="2">
    <source>
        <dbReference type="EMBL" id="MER2997585.1"/>
    </source>
</evidence>
<evidence type="ECO:0000313" key="3">
    <source>
        <dbReference type="Proteomes" id="UP001476807"/>
    </source>
</evidence>
<keyword evidence="1" id="KW-0472">Membrane</keyword>
<reference evidence="2 3" key="1">
    <citation type="submission" date="2024-06" db="EMBL/GenBank/DDBJ databases">
        <title>Pontibacter populi HYL7-15.</title>
        <authorList>
            <person name="Kim M.K."/>
        </authorList>
    </citation>
    <scope>NUCLEOTIDE SEQUENCE [LARGE SCALE GENOMIC DNA]</scope>
    <source>
        <strain evidence="2 3">HYL7-15</strain>
    </source>
</reference>